<dbReference type="InterPro" id="IPR025724">
    <property type="entry name" value="GAG-pre-integrase_dom"/>
</dbReference>
<evidence type="ECO:0000313" key="5">
    <source>
        <dbReference type="EMBL" id="GJT93225.1"/>
    </source>
</evidence>
<dbReference type="EMBL" id="BQNB010020183">
    <property type="protein sequence ID" value="GJT93225.1"/>
    <property type="molecule type" value="Genomic_DNA"/>
</dbReference>
<evidence type="ECO:0000256" key="2">
    <source>
        <dbReference type="SAM" id="MobiDB-lite"/>
    </source>
</evidence>
<dbReference type="Pfam" id="PF22936">
    <property type="entry name" value="Pol_BBD"/>
    <property type="match status" value="1"/>
</dbReference>
<sequence length="423" mass="47100">MKNHETRPTGTAPLSEANATTYDDHMRRGRVMTCGLWTVGRGHGLELGSLVFGRGRGHSRGRGFGRGDFQGVNHAQFKNTVDLYQKSIKNKGSGAEANFVHDNEAYDSLNDPKDPTDATHLDKMDRILIDNEDICLVDSATTHTILKKEKYFSHMNLHESNVSTISGSAKLIKGSGIANILLPGGTQFKFDNALFSPMSQRNLLSFKDIRKNGYHIETVSEGHIECLHITNMISGKKHVLEKLPALSSGLYYTQISAIESNAVINHQVMDRENFIVWHDRLGHPGSMMMRKIIENSRGHSLKNHKILQSKDITCVACSQGKLITRPSPAKVKHESLNFLERIQGDICGTIHPPCGPFSFAWGHAILHAATLIRIRPTSYHTYSPLQLVFGQEPNISHLRIFGCAVYVPIAPPQRTKMGPQKRL</sequence>
<name>A0ABQ5I0U2_9ASTR</name>
<evidence type="ECO:0000313" key="6">
    <source>
        <dbReference type="Proteomes" id="UP001151760"/>
    </source>
</evidence>
<dbReference type="PANTHER" id="PTHR42648:SF25">
    <property type="entry name" value="RNA-DIRECTED DNA POLYMERASE"/>
    <property type="match status" value="1"/>
</dbReference>
<organism evidence="5 6">
    <name type="scientific">Tanacetum coccineum</name>
    <dbReference type="NCBI Taxonomy" id="301880"/>
    <lineage>
        <taxon>Eukaryota</taxon>
        <taxon>Viridiplantae</taxon>
        <taxon>Streptophyta</taxon>
        <taxon>Embryophyta</taxon>
        <taxon>Tracheophyta</taxon>
        <taxon>Spermatophyta</taxon>
        <taxon>Magnoliopsida</taxon>
        <taxon>eudicotyledons</taxon>
        <taxon>Gunneridae</taxon>
        <taxon>Pentapetalae</taxon>
        <taxon>asterids</taxon>
        <taxon>campanulids</taxon>
        <taxon>Asterales</taxon>
        <taxon>Asteraceae</taxon>
        <taxon>Asteroideae</taxon>
        <taxon>Anthemideae</taxon>
        <taxon>Anthemidinae</taxon>
        <taxon>Tanacetum</taxon>
    </lineage>
</organism>
<reference evidence="5" key="1">
    <citation type="journal article" date="2022" name="Int. J. Mol. Sci.">
        <title>Draft Genome of Tanacetum Coccineum: Genomic Comparison of Closely Related Tanacetum-Family Plants.</title>
        <authorList>
            <person name="Yamashiro T."/>
            <person name="Shiraishi A."/>
            <person name="Nakayama K."/>
            <person name="Satake H."/>
        </authorList>
    </citation>
    <scope>NUCLEOTIDE SEQUENCE</scope>
</reference>
<keyword evidence="1" id="KW-0645">Protease</keyword>
<reference evidence="5" key="2">
    <citation type="submission" date="2022-01" db="EMBL/GenBank/DDBJ databases">
        <authorList>
            <person name="Yamashiro T."/>
            <person name="Shiraishi A."/>
            <person name="Satake H."/>
            <person name="Nakayama K."/>
        </authorList>
    </citation>
    <scope>NUCLEOTIDE SEQUENCE</scope>
</reference>
<keyword evidence="1" id="KW-0378">Hydrolase</keyword>
<accession>A0ABQ5I0U2</accession>
<dbReference type="Proteomes" id="UP001151760">
    <property type="component" value="Unassembled WGS sequence"/>
</dbReference>
<dbReference type="InterPro" id="IPR054722">
    <property type="entry name" value="PolX-like_BBD"/>
</dbReference>
<evidence type="ECO:0000259" key="3">
    <source>
        <dbReference type="Pfam" id="PF13976"/>
    </source>
</evidence>
<dbReference type="InterPro" id="IPR039537">
    <property type="entry name" value="Retrotran_Ty1/copia-like"/>
</dbReference>
<dbReference type="PANTHER" id="PTHR42648">
    <property type="entry name" value="TRANSPOSASE, PUTATIVE-RELATED"/>
    <property type="match status" value="1"/>
</dbReference>
<keyword evidence="6" id="KW-1185">Reference proteome</keyword>
<comment type="caution">
    <text evidence="5">The sequence shown here is derived from an EMBL/GenBank/DDBJ whole genome shotgun (WGS) entry which is preliminary data.</text>
</comment>
<proteinExistence type="predicted"/>
<dbReference type="Pfam" id="PF13976">
    <property type="entry name" value="gag_pre-integrs"/>
    <property type="match status" value="1"/>
</dbReference>
<gene>
    <name evidence="5" type="ORF">Tco_1082070</name>
</gene>
<feature type="region of interest" description="Disordered" evidence="2">
    <location>
        <begin position="1"/>
        <end position="21"/>
    </location>
</feature>
<feature type="domain" description="GAG-pre-integrase" evidence="3">
    <location>
        <begin position="249"/>
        <end position="321"/>
    </location>
</feature>
<evidence type="ECO:0000256" key="1">
    <source>
        <dbReference type="ARBA" id="ARBA00022670"/>
    </source>
</evidence>
<protein>
    <submittedName>
        <fullName evidence="5">Disease resistance CC-NBS-LRR class family protein</fullName>
    </submittedName>
</protein>
<evidence type="ECO:0000259" key="4">
    <source>
        <dbReference type="Pfam" id="PF22936"/>
    </source>
</evidence>
<feature type="domain" description="Retrovirus-related Pol polyprotein from transposon TNT 1-94-like beta-barrel" evidence="4">
    <location>
        <begin position="136"/>
        <end position="214"/>
    </location>
</feature>